<accession>A0A7X3MDD7</accession>
<dbReference type="Pfam" id="PF02687">
    <property type="entry name" value="FtsX"/>
    <property type="match status" value="2"/>
</dbReference>
<gene>
    <name evidence="10" type="ORF">GN277_02625</name>
</gene>
<evidence type="ECO:0000313" key="11">
    <source>
        <dbReference type="Proteomes" id="UP000460412"/>
    </source>
</evidence>
<evidence type="ECO:0000256" key="2">
    <source>
        <dbReference type="ARBA" id="ARBA00022475"/>
    </source>
</evidence>
<evidence type="ECO:0000256" key="6">
    <source>
        <dbReference type="ARBA" id="ARBA00038076"/>
    </source>
</evidence>
<evidence type="ECO:0000256" key="5">
    <source>
        <dbReference type="ARBA" id="ARBA00023136"/>
    </source>
</evidence>
<evidence type="ECO:0000259" key="9">
    <source>
        <dbReference type="Pfam" id="PF12704"/>
    </source>
</evidence>
<feature type="transmembrane region" description="Helical" evidence="7">
    <location>
        <begin position="365"/>
        <end position="385"/>
    </location>
</feature>
<keyword evidence="2" id="KW-1003">Cell membrane</keyword>
<feature type="transmembrane region" description="Helical" evidence="7">
    <location>
        <begin position="741"/>
        <end position="765"/>
    </location>
</feature>
<dbReference type="RefSeq" id="WP_159749592.1">
    <property type="nucleotide sequence ID" value="NZ_WUQX01000001.1"/>
</dbReference>
<feature type="transmembrane region" description="Helical" evidence="7">
    <location>
        <begin position="311"/>
        <end position="338"/>
    </location>
</feature>
<dbReference type="PANTHER" id="PTHR30572">
    <property type="entry name" value="MEMBRANE COMPONENT OF TRANSPORTER-RELATED"/>
    <property type="match status" value="1"/>
</dbReference>
<dbReference type="GO" id="GO:0005886">
    <property type="term" value="C:plasma membrane"/>
    <property type="evidence" value="ECO:0007669"/>
    <property type="project" value="UniProtKB-SubCell"/>
</dbReference>
<feature type="transmembrane region" description="Helical" evidence="7">
    <location>
        <begin position="777"/>
        <end position="800"/>
    </location>
</feature>
<organism evidence="10 11">
    <name type="scientific">Sporofaciens musculi</name>
    <dbReference type="NCBI Taxonomy" id="2681861"/>
    <lineage>
        <taxon>Bacteria</taxon>
        <taxon>Bacillati</taxon>
        <taxon>Bacillota</taxon>
        <taxon>Clostridia</taxon>
        <taxon>Lachnospirales</taxon>
        <taxon>Lachnospiraceae</taxon>
        <taxon>Sporofaciens</taxon>
    </lineage>
</organism>
<dbReference type="Proteomes" id="UP000460412">
    <property type="component" value="Unassembled WGS sequence"/>
</dbReference>
<evidence type="ECO:0000256" key="3">
    <source>
        <dbReference type="ARBA" id="ARBA00022692"/>
    </source>
</evidence>
<evidence type="ECO:0000256" key="7">
    <source>
        <dbReference type="SAM" id="Phobius"/>
    </source>
</evidence>
<keyword evidence="3 7" id="KW-0812">Transmembrane</keyword>
<sequence>MKMTTRVAYDNMKYYKSRNILIGIAIVLTTLLLFVIPTVGKGMIDYQFAAVRRMYPSWHALYRNVDEETVRQLAAHHDISTYGFRSDAGYMNLDDADVSMMFMDAKGLELYKMELAKGRLPEREDEIVVSEGILKELGQQGDIGDTITVPYQIYRGGSLDLTETKEFQICGFFEDSDSNLENRIYTSLVSEAFIKAQVPKEDIAYRFLLQINDTDKATTDDIEERIKNIASQFGISENETNINMEYLAANYVDPVTIPVIIVIMAIIMLAGVITIYSIYYVSMNQRIQEFGRLKAIGATKRQIKQIVLREGLCVAAFAIPVGLVIGTLSAKAVMFLFINMFGEESDFMRAMGEIVGNGEVSLCYWWAYLIAITVTLCTVYISLLLPMHKAAKISEIEAMRAQGTGKKVRSSRKGYEYITIGRLTLRNLMDNKKKSAITIISMAATGVFLMMVATVLSCANPRESADSSLVGQYEISPIIKEFDKEHPELRWSEVQKDNPLDETLKQQIEKLPGVEKVDAFTSVKVTGDMFLEGDSNAINGVPKEYAKELEKGIERGKVTYEELKSGDKVIMDSALNHWYPDLDVGSKLKLVVHDGDREYEKEVEIAAVGNYGSGMTNYAWLIMAKEAADRLCENNANLYFHVIADKDYDQKLFESLEEIVKASGRIEMRTWKSEYDRWKSAMATTSGATYAFLGILALISVMNLINTMLNSVHVRKKELGMMQAIGMSDSQLMKMLQMEGLFYTAGTLLISVGLGSIAGYPIFLYAKRDGMFNITTYHYPAAAALIVIAALILIQILLAVGIGRSVRKDSLIDRVRFSE</sequence>
<evidence type="ECO:0000259" key="8">
    <source>
        <dbReference type="Pfam" id="PF02687"/>
    </source>
</evidence>
<dbReference type="EMBL" id="WUQX01000001">
    <property type="protein sequence ID" value="MXP74355.1"/>
    <property type="molecule type" value="Genomic_DNA"/>
</dbReference>
<proteinExistence type="inferred from homology"/>
<dbReference type="GO" id="GO:0022857">
    <property type="term" value="F:transmembrane transporter activity"/>
    <property type="evidence" value="ECO:0007669"/>
    <property type="project" value="TreeGrafter"/>
</dbReference>
<comment type="subcellular location">
    <subcellularLocation>
        <location evidence="1">Cell membrane</location>
        <topology evidence="1">Multi-pass membrane protein</topology>
    </subcellularLocation>
</comment>
<feature type="transmembrane region" description="Helical" evidence="7">
    <location>
        <begin position="259"/>
        <end position="282"/>
    </location>
</feature>
<feature type="transmembrane region" description="Helical" evidence="7">
    <location>
        <begin position="20"/>
        <end position="40"/>
    </location>
</feature>
<dbReference type="Pfam" id="PF12704">
    <property type="entry name" value="MacB_PCD"/>
    <property type="match status" value="1"/>
</dbReference>
<dbReference type="InterPro" id="IPR050250">
    <property type="entry name" value="Macrolide_Exporter_MacB"/>
</dbReference>
<feature type="transmembrane region" description="Helical" evidence="7">
    <location>
        <begin position="690"/>
        <end position="712"/>
    </location>
</feature>
<feature type="domain" description="ABC3 transporter permease C-terminal" evidence="8">
    <location>
        <begin position="261"/>
        <end position="393"/>
    </location>
</feature>
<dbReference type="InterPro" id="IPR025857">
    <property type="entry name" value="MacB_PCD"/>
</dbReference>
<feature type="transmembrane region" description="Helical" evidence="7">
    <location>
        <begin position="436"/>
        <end position="456"/>
    </location>
</feature>
<dbReference type="AlphaFoldDB" id="A0A7X3MDD7"/>
<feature type="domain" description="MacB-like periplasmic core" evidence="9">
    <location>
        <begin position="43"/>
        <end position="228"/>
    </location>
</feature>
<feature type="domain" description="ABC3 transporter permease C-terminal" evidence="8">
    <location>
        <begin position="691"/>
        <end position="802"/>
    </location>
</feature>
<keyword evidence="5 7" id="KW-0472">Membrane</keyword>
<evidence type="ECO:0000256" key="1">
    <source>
        <dbReference type="ARBA" id="ARBA00004651"/>
    </source>
</evidence>
<comment type="similarity">
    <text evidence="6">Belongs to the ABC-4 integral membrane protein family.</text>
</comment>
<protein>
    <submittedName>
        <fullName evidence="10">FtsX-like permease family protein</fullName>
    </submittedName>
</protein>
<keyword evidence="11" id="KW-1185">Reference proteome</keyword>
<comment type="caution">
    <text evidence="10">The sequence shown here is derived from an EMBL/GenBank/DDBJ whole genome shotgun (WGS) entry which is preliminary data.</text>
</comment>
<dbReference type="InterPro" id="IPR003838">
    <property type="entry name" value="ABC3_permease_C"/>
</dbReference>
<evidence type="ECO:0000313" key="10">
    <source>
        <dbReference type="EMBL" id="MXP74355.1"/>
    </source>
</evidence>
<name>A0A7X3MDD7_9FIRM</name>
<evidence type="ECO:0000256" key="4">
    <source>
        <dbReference type="ARBA" id="ARBA00022989"/>
    </source>
</evidence>
<dbReference type="PANTHER" id="PTHR30572:SF4">
    <property type="entry name" value="ABC TRANSPORTER PERMEASE YTRF"/>
    <property type="match status" value="1"/>
</dbReference>
<keyword evidence="4 7" id="KW-1133">Transmembrane helix</keyword>
<reference evidence="10 11" key="1">
    <citation type="submission" date="2019-12" db="EMBL/GenBank/DDBJ databases">
        <title>Sporaefaciens musculi gen. nov., sp. nov., a novel bacterium isolated from the caecum of an obese mouse.</title>
        <authorList>
            <person name="Rasmussen T.S."/>
            <person name="Streidl T."/>
            <person name="Hitch T.C.A."/>
            <person name="Wortmann E."/>
            <person name="Deptula P."/>
            <person name="Hansen M."/>
            <person name="Nielsen D.S."/>
            <person name="Clavel T."/>
            <person name="Vogensen F.K."/>
        </authorList>
    </citation>
    <scope>NUCLEOTIDE SEQUENCE [LARGE SCALE GENOMIC DNA]</scope>
    <source>
        <strain evidence="10 11">WCA-9-b2</strain>
    </source>
</reference>